<proteinExistence type="predicted"/>
<keyword evidence="2" id="KW-1185">Reference proteome</keyword>
<reference evidence="2" key="1">
    <citation type="submission" date="2006-01" db="EMBL/GenBank/DDBJ databases">
        <title>Complete sequence of Novosphingobium aromaticivorans DSM 12444.</title>
        <authorList>
            <consortium name="US DOE Joint Genome Institute"/>
            <person name="Copeland A."/>
            <person name="Lucas S."/>
            <person name="Lapidus A."/>
            <person name="Barry K."/>
            <person name="Detter J.C."/>
            <person name="Glavina T."/>
            <person name="Hammon N."/>
            <person name="Israni S."/>
            <person name="Pitluck S."/>
            <person name="Chain P."/>
            <person name="Malfatti S."/>
            <person name="Shin M."/>
            <person name="Vergez L."/>
            <person name="Schmutz J."/>
            <person name="Larimer F."/>
            <person name="Land M."/>
            <person name="Kyrpides N."/>
            <person name="Ivanova N."/>
            <person name="Fredrickson J."/>
            <person name="Balkwill D."/>
            <person name="Romine M.F."/>
            <person name="Richardson P."/>
        </authorList>
    </citation>
    <scope>NUCLEOTIDE SEQUENCE [LARGE SCALE GENOMIC DNA]</scope>
    <source>
        <strain evidence="2">ATCC 700278 / DSM 12444 / CCUG 56034 / CIP 105152 / NBRC 16084 / F199</strain>
    </source>
</reference>
<dbReference type="STRING" id="279238.Saro_2987"/>
<dbReference type="eggNOG" id="ENOG5032T3V">
    <property type="taxonomic scope" value="Bacteria"/>
</dbReference>
<gene>
    <name evidence="1" type="ordered locus">Saro_2987</name>
</gene>
<dbReference type="SUPFAM" id="SSF56300">
    <property type="entry name" value="Metallo-dependent phosphatases"/>
    <property type="match status" value="1"/>
</dbReference>
<name>Q2G401_NOVAD</name>
<evidence type="ECO:0000313" key="2">
    <source>
        <dbReference type="Proteomes" id="UP000009134"/>
    </source>
</evidence>
<protein>
    <submittedName>
        <fullName evidence="1">Uncharacterized protein</fullName>
    </submittedName>
</protein>
<accession>Q2G401</accession>
<evidence type="ECO:0000313" key="1">
    <source>
        <dbReference type="EMBL" id="ABD27422.1"/>
    </source>
</evidence>
<dbReference type="InterPro" id="IPR029052">
    <property type="entry name" value="Metallo-depent_PP-like"/>
</dbReference>
<dbReference type="EMBL" id="CP000248">
    <property type="protein sequence ID" value="ABD27422.1"/>
    <property type="molecule type" value="Genomic_DNA"/>
</dbReference>
<dbReference type="KEGG" id="nar:Saro_2987"/>
<dbReference type="Proteomes" id="UP000009134">
    <property type="component" value="Chromosome"/>
</dbReference>
<organism evidence="1 2">
    <name type="scientific">Novosphingobium aromaticivorans (strain ATCC 700278 / DSM 12444 / CCUG 56034 / CIP 105152 / NBRC 16084 / F199)</name>
    <dbReference type="NCBI Taxonomy" id="279238"/>
    <lineage>
        <taxon>Bacteria</taxon>
        <taxon>Pseudomonadati</taxon>
        <taxon>Pseudomonadota</taxon>
        <taxon>Alphaproteobacteria</taxon>
        <taxon>Sphingomonadales</taxon>
        <taxon>Sphingomonadaceae</taxon>
        <taxon>Novosphingobium</taxon>
    </lineage>
</organism>
<sequence length="405" mass="45439">MSVDPKLLDYCNTDHQRQIMQRLIAGDSGAEIARDMGVHRTLPDKVRRRVLEYAARQGYAPEAGIDHPVAEGFELRGYSHFTKTAAGEPIWLKTRAAERAYWQGIQGAIDGVQPVDAAILAIPPEPQSDIIPWLQIGDAHIGMLASEEETGANFDISIAEREICAAAAALIDAAPACERLVINDLGDGTHYETFKAETEASGHRVDQDTRYWKMVQAYIRITRFIVERALTKARTVDYIANQGNHSRSNDIWIAALIGALYEATGRVNVLRNESPFIAYRMGRTFVMVHHGDKAKPEACAKLMSDDYAVDWGETVFRYIDGGHVHHSQRKELPGCLFESWNNLAPRDKYAHDGGWRSKQCMTLVLRSRNYGETARIVMPIERVRDLIRAKQPDHYVPPAMRAFAA</sequence>
<dbReference type="RefSeq" id="WP_011446626.1">
    <property type="nucleotide sequence ID" value="NC_007794.1"/>
</dbReference>
<dbReference type="HOGENOM" id="CLU_055581_0_0_5"/>
<dbReference type="AlphaFoldDB" id="Q2G401"/>